<dbReference type="PRINTS" id="PR00344">
    <property type="entry name" value="BCTRLSENSOR"/>
</dbReference>
<feature type="transmembrane region" description="Helical" evidence="7">
    <location>
        <begin position="68"/>
        <end position="88"/>
    </location>
</feature>
<evidence type="ECO:0000256" key="2">
    <source>
        <dbReference type="ARBA" id="ARBA00012438"/>
    </source>
</evidence>
<dbReference type="SMART" id="SM00387">
    <property type="entry name" value="HATPase_c"/>
    <property type="match status" value="1"/>
</dbReference>
<evidence type="ECO:0000259" key="9">
    <source>
        <dbReference type="PROSITE" id="PS50110"/>
    </source>
</evidence>
<gene>
    <name evidence="10" type="ORF">HCJ96_08810</name>
</gene>
<feature type="modified residue" description="4-aspartylphosphate" evidence="5">
    <location>
        <position position="856"/>
    </location>
</feature>
<feature type="coiled-coil region" evidence="6">
    <location>
        <begin position="498"/>
        <end position="564"/>
    </location>
</feature>
<feature type="transmembrane region" description="Helical" evidence="7">
    <location>
        <begin position="167"/>
        <end position="191"/>
    </location>
</feature>
<dbReference type="InterPro" id="IPR011006">
    <property type="entry name" value="CheY-like_superfamily"/>
</dbReference>
<keyword evidence="7" id="KW-0472">Membrane</keyword>
<keyword evidence="6" id="KW-0175">Coiled coil</keyword>
<evidence type="ECO:0000256" key="4">
    <source>
        <dbReference type="ARBA" id="ARBA00023012"/>
    </source>
</evidence>
<comment type="catalytic activity">
    <reaction evidence="1">
        <text>ATP + protein L-histidine = ADP + protein N-phospho-L-histidine.</text>
        <dbReference type="EC" id="2.7.13.3"/>
    </reaction>
</comment>
<dbReference type="Pfam" id="PF00072">
    <property type="entry name" value="Response_reg"/>
    <property type="match status" value="1"/>
</dbReference>
<feature type="transmembrane region" description="Helical" evidence="7">
    <location>
        <begin position="7"/>
        <end position="28"/>
    </location>
</feature>
<name>A0ABX1R4F8_9ALTE</name>
<dbReference type="InterPro" id="IPR001789">
    <property type="entry name" value="Sig_transdc_resp-reg_receiver"/>
</dbReference>
<evidence type="ECO:0000259" key="8">
    <source>
        <dbReference type="PROSITE" id="PS50109"/>
    </source>
</evidence>
<evidence type="ECO:0000256" key="6">
    <source>
        <dbReference type="SAM" id="Coils"/>
    </source>
</evidence>
<dbReference type="Gene3D" id="3.40.50.2300">
    <property type="match status" value="1"/>
</dbReference>
<comment type="caution">
    <text evidence="10">The sequence shown here is derived from an EMBL/GenBank/DDBJ whole genome shotgun (WGS) entry which is preliminary data.</text>
</comment>
<dbReference type="Gene3D" id="1.10.287.130">
    <property type="match status" value="1"/>
</dbReference>
<dbReference type="InterPro" id="IPR003661">
    <property type="entry name" value="HisK_dim/P_dom"/>
</dbReference>
<dbReference type="InterPro" id="IPR003594">
    <property type="entry name" value="HATPase_dom"/>
</dbReference>
<accession>A0ABX1R4F8</accession>
<evidence type="ECO:0000256" key="3">
    <source>
        <dbReference type="ARBA" id="ARBA00022553"/>
    </source>
</evidence>
<dbReference type="Gene3D" id="3.30.565.10">
    <property type="entry name" value="Histidine kinase-like ATPase, C-terminal domain"/>
    <property type="match status" value="1"/>
</dbReference>
<dbReference type="InterPro" id="IPR005467">
    <property type="entry name" value="His_kinase_dom"/>
</dbReference>
<dbReference type="EMBL" id="JAATNW010000004">
    <property type="protein sequence ID" value="NMH60115.1"/>
    <property type="molecule type" value="Genomic_DNA"/>
</dbReference>
<dbReference type="CDD" id="cd16922">
    <property type="entry name" value="HATPase_EvgS-ArcB-TorS-like"/>
    <property type="match status" value="1"/>
</dbReference>
<feature type="domain" description="Histidine kinase" evidence="8">
    <location>
        <begin position="571"/>
        <end position="787"/>
    </location>
</feature>
<keyword evidence="7" id="KW-1133">Transmembrane helix</keyword>
<feature type="domain" description="Response regulatory" evidence="9">
    <location>
        <begin position="807"/>
        <end position="924"/>
    </location>
</feature>
<dbReference type="SMART" id="SM00448">
    <property type="entry name" value="REC"/>
    <property type="match status" value="1"/>
</dbReference>
<feature type="transmembrane region" description="Helical" evidence="7">
    <location>
        <begin position="34"/>
        <end position="61"/>
    </location>
</feature>
<dbReference type="Proteomes" id="UP000709336">
    <property type="component" value="Unassembled WGS sequence"/>
</dbReference>
<dbReference type="CDD" id="cd17546">
    <property type="entry name" value="REC_hyHK_CKI1_RcsC-like"/>
    <property type="match status" value="1"/>
</dbReference>
<evidence type="ECO:0000313" key="11">
    <source>
        <dbReference type="Proteomes" id="UP000709336"/>
    </source>
</evidence>
<feature type="transmembrane region" description="Helical" evidence="7">
    <location>
        <begin position="126"/>
        <end position="147"/>
    </location>
</feature>
<dbReference type="PANTHER" id="PTHR45339">
    <property type="entry name" value="HYBRID SIGNAL TRANSDUCTION HISTIDINE KINASE J"/>
    <property type="match status" value="1"/>
</dbReference>
<proteinExistence type="predicted"/>
<dbReference type="Gene3D" id="3.30.450.20">
    <property type="entry name" value="PAS domain"/>
    <property type="match status" value="1"/>
</dbReference>
<protein>
    <recommendedName>
        <fullName evidence="2">histidine kinase</fullName>
        <ecNumber evidence="2">2.7.13.3</ecNumber>
    </recommendedName>
</protein>
<dbReference type="PROSITE" id="PS50109">
    <property type="entry name" value="HIS_KIN"/>
    <property type="match status" value="1"/>
</dbReference>
<feature type="transmembrane region" description="Helical" evidence="7">
    <location>
        <begin position="437"/>
        <end position="460"/>
    </location>
</feature>
<dbReference type="SMART" id="SM00388">
    <property type="entry name" value="HisKA"/>
    <property type="match status" value="1"/>
</dbReference>
<reference evidence="10 11" key="1">
    <citation type="submission" date="2020-03" db="EMBL/GenBank/DDBJ databases">
        <title>Alteromonas ponticola sp. nov., isolated from seawater.</title>
        <authorList>
            <person name="Yoon J.-H."/>
            <person name="Kim Y.-O."/>
        </authorList>
    </citation>
    <scope>NUCLEOTIDE SEQUENCE [LARGE SCALE GENOMIC DNA]</scope>
    <source>
        <strain evidence="10 11">MYP5</strain>
    </source>
</reference>
<keyword evidence="7" id="KW-0812">Transmembrane</keyword>
<dbReference type="Pfam" id="PF02518">
    <property type="entry name" value="HATPase_c"/>
    <property type="match status" value="1"/>
</dbReference>
<organism evidence="10 11">
    <name type="scientific">Alteromonas ponticola</name>
    <dbReference type="NCBI Taxonomy" id="2720613"/>
    <lineage>
        <taxon>Bacteria</taxon>
        <taxon>Pseudomonadati</taxon>
        <taxon>Pseudomonadota</taxon>
        <taxon>Gammaproteobacteria</taxon>
        <taxon>Alteromonadales</taxon>
        <taxon>Alteromonadaceae</taxon>
        <taxon>Alteromonas/Salinimonas group</taxon>
        <taxon>Alteromonas</taxon>
    </lineage>
</organism>
<evidence type="ECO:0000256" key="7">
    <source>
        <dbReference type="SAM" id="Phobius"/>
    </source>
</evidence>
<evidence type="ECO:0000256" key="1">
    <source>
        <dbReference type="ARBA" id="ARBA00000085"/>
    </source>
</evidence>
<evidence type="ECO:0000256" key="5">
    <source>
        <dbReference type="PROSITE-ProRule" id="PRU00169"/>
    </source>
</evidence>
<keyword evidence="4" id="KW-0902">Two-component regulatory system</keyword>
<dbReference type="Pfam" id="PF00512">
    <property type="entry name" value="HisKA"/>
    <property type="match status" value="1"/>
</dbReference>
<keyword evidence="11" id="KW-1185">Reference proteome</keyword>
<dbReference type="RefSeq" id="WP_169210670.1">
    <property type="nucleotide sequence ID" value="NZ_JAATNW010000004.1"/>
</dbReference>
<dbReference type="CDD" id="cd00082">
    <property type="entry name" value="HisKA"/>
    <property type="match status" value="1"/>
</dbReference>
<dbReference type="CDD" id="cd18773">
    <property type="entry name" value="PDC1_HK_sensor"/>
    <property type="match status" value="1"/>
</dbReference>
<dbReference type="SUPFAM" id="SSF47384">
    <property type="entry name" value="Homodimeric domain of signal transducing histidine kinase"/>
    <property type="match status" value="1"/>
</dbReference>
<evidence type="ECO:0000313" key="10">
    <source>
        <dbReference type="EMBL" id="NMH60115.1"/>
    </source>
</evidence>
<dbReference type="SUPFAM" id="SSF55874">
    <property type="entry name" value="ATPase domain of HSP90 chaperone/DNA topoisomerase II/histidine kinase"/>
    <property type="match status" value="1"/>
</dbReference>
<dbReference type="InterPro" id="IPR036890">
    <property type="entry name" value="HATPase_C_sf"/>
</dbReference>
<dbReference type="SUPFAM" id="SSF52172">
    <property type="entry name" value="CheY-like"/>
    <property type="match status" value="1"/>
</dbReference>
<dbReference type="InterPro" id="IPR004358">
    <property type="entry name" value="Sig_transdc_His_kin-like_C"/>
</dbReference>
<keyword evidence="3 5" id="KW-0597">Phosphoprotein</keyword>
<dbReference type="PANTHER" id="PTHR45339:SF1">
    <property type="entry name" value="HYBRID SIGNAL TRANSDUCTION HISTIDINE KINASE J"/>
    <property type="match status" value="1"/>
</dbReference>
<feature type="transmembrane region" description="Helical" evidence="7">
    <location>
        <begin position="94"/>
        <end position="114"/>
    </location>
</feature>
<dbReference type="InterPro" id="IPR036097">
    <property type="entry name" value="HisK_dim/P_sf"/>
</dbReference>
<sequence>MRNAKNVVMYLLLTVAGAAANTLAPAIISDGIFAYGVAASIFIALRYRPVLAIPAAFVIAFPLTLHHPLLAVAVLVAQPLILSLFCYPKRILKPLIYAGFFWSLVALPIIGLAFMGEQIETTSELITASIISWLGGVVGLLIGHISYCIANRERIAASSELVPARGMLSYIFASLLFLIILVIFIGYLHIFQKQQKMQIDKYIGERTGIIAEQVEVFLERNQSAVNLTANLLAAGLSNNSATNEAITQYLQSLAVNQPHFLTFLVANEQGEITNSYPPDLKIKAEELGYNSVAARPYFSQVQATEKPYLSNAFQGKGFGNDLIVAISSPIMVEKQLAGIVEGSLSLSSFAQFDKQQIPGFAVIIEDAAQNVVYASERLALTPLMPVEYEACLNERCAHGVRLKENDWLGSRRGVSQTNWHVRLLYDFSRFTDTFNTWLLLALGVLLCLALLSVLVGHILATVFTAPMNNLVRYFESFAPDSQSVGVLPQRKRFYVVEINQLNEAFSNLQERLINAFKDLAQSRLEQKVLNKQLRALNISLEEKVEEKTQSLKEALDKAKSANESKSQFLANMSHEIRTPMNGILGSCENLLEMPLPDGVSKKIEVIHYSASHLLSILNSILDWSKIEAGKMTLDEHSFSMRTLVDSVLFLNSQAAQRKNVLLRCTVNESVPEHLLGDGGKLNQIINNLLSNAIKFTQSGTVSINVSFSDDQLQISIADSGIGMSKEQLARIFDQFEQADSSTTRVYGGTGLGLSITSKLIELMGGTIQVTSKLRQGTTFTVSIPFSQDVNLANANVPVLPHLPQKLNVLLVEDNHINAEIVADIIKSQKWVLLWAKDGQQALDVLSKHHFDLILMDCQMPVMDGLEASRQIRARTDDKALIPIIALTANAFEEDKQACHEAGMDAHLAKPFKKEQLLNVIATTLKRTTSIS</sequence>
<dbReference type="EC" id="2.7.13.3" evidence="2"/>
<dbReference type="PROSITE" id="PS50110">
    <property type="entry name" value="RESPONSE_REGULATORY"/>
    <property type="match status" value="1"/>
</dbReference>